<feature type="non-terminal residue" evidence="1">
    <location>
        <position position="434"/>
    </location>
</feature>
<keyword evidence="2" id="KW-1185">Reference proteome</keyword>
<protein>
    <submittedName>
        <fullName evidence="1">Unnamed protein product</fullName>
    </submittedName>
</protein>
<name>A0ACB5TK45_AMBMO</name>
<accession>A0ACB5TK45</accession>
<proteinExistence type="predicted"/>
<comment type="caution">
    <text evidence="1">The sequence shown here is derived from an EMBL/GenBank/DDBJ whole genome shotgun (WGS) entry which is preliminary data.</text>
</comment>
<organism evidence="1 2">
    <name type="scientific">Ambrosiozyma monospora</name>
    <name type="common">Yeast</name>
    <name type="synonym">Endomycopsis monosporus</name>
    <dbReference type="NCBI Taxonomy" id="43982"/>
    <lineage>
        <taxon>Eukaryota</taxon>
        <taxon>Fungi</taxon>
        <taxon>Dikarya</taxon>
        <taxon>Ascomycota</taxon>
        <taxon>Saccharomycotina</taxon>
        <taxon>Pichiomycetes</taxon>
        <taxon>Pichiales</taxon>
        <taxon>Pichiaceae</taxon>
        <taxon>Ambrosiozyma</taxon>
    </lineage>
</organism>
<gene>
    <name evidence="1" type="ORF">Amon02_000856800</name>
</gene>
<sequence>MRRSSSSTVSTTISNISSATATTAQSTHSITKPAFFSTSNNGANIVLDPVLEQRLLRDTIAITEEDEEYNNIITDTQSNNNNNSNHDSIESTVTTFTVGHGNINNATSDNNNMDDENAIANEDEEGDKFLRDVDLRLDFGLSSHAATNMNRRASFSAMSGPNYTLNSNEPYATENVEFSTPQFYDNDGGAADEENWLNSFSNGDQATGDFIQPRGVDADGDAEMADVVGASGDAAVGYSFYDVPSRNFGTLFTHSSNKQTQQQQSQSQSTQQSQQQQQETQPQQPTEVNPPPFKPLSPIMQEELDAQPDPESTLHKMQSMNHNCLSPPTCHEKVRSWQETLFNQDINDLEALADLNISERYGPGLAQGYSFYGGNGTGTGANSGQSTVSASLGNGNGADLSSNATISPILLDNSLSQQNSPVGGGDGDESDVEK</sequence>
<evidence type="ECO:0000313" key="1">
    <source>
        <dbReference type="EMBL" id="GME89744.1"/>
    </source>
</evidence>
<reference evidence="1" key="1">
    <citation type="submission" date="2023-04" db="EMBL/GenBank/DDBJ databases">
        <title>Ambrosiozyma monospora NBRC 10751.</title>
        <authorList>
            <person name="Ichikawa N."/>
            <person name="Sato H."/>
            <person name="Tonouchi N."/>
        </authorList>
    </citation>
    <scope>NUCLEOTIDE SEQUENCE</scope>
    <source>
        <strain evidence="1">NBRC 10751</strain>
    </source>
</reference>
<dbReference type="Proteomes" id="UP001165064">
    <property type="component" value="Unassembled WGS sequence"/>
</dbReference>
<dbReference type="EMBL" id="BSXS01007660">
    <property type="protein sequence ID" value="GME89744.1"/>
    <property type="molecule type" value="Genomic_DNA"/>
</dbReference>
<evidence type="ECO:0000313" key="2">
    <source>
        <dbReference type="Proteomes" id="UP001165064"/>
    </source>
</evidence>